<gene>
    <name evidence="30" type="ORF">BN1204_028180</name>
    <name evidence="29" type="ORF">NCLIV_028180</name>
</gene>
<dbReference type="eggNOG" id="KOG0214">
    <property type="taxonomic scope" value="Eukaryota"/>
</dbReference>
<proteinExistence type="inferred from homology"/>
<evidence type="ECO:0000259" key="27">
    <source>
        <dbReference type="Pfam" id="PF04566"/>
    </source>
</evidence>
<dbReference type="Gene3D" id="3.90.1070.20">
    <property type="match status" value="1"/>
</dbReference>
<dbReference type="GO" id="GO:0032549">
    <property type="term" value="F:ribonucleoside binding"/>
    <property type="evidence" value="ECO:0007669"/>
    <property type="project" value="InterPro"/>
</dbReference>
<feature type="domain" description="RNA polymerase Rpb2" evidence="27">
    <location>
        <begin position="643"/>
        <end position="704"/>
    </location>
</feature>
<organism evidence="29 31">
    <name type="scientific">Neospora caninum (strain Liverpool)</name>
    <dbReference type="NCBI Taxonomy" id="572307"/>
    <lineage>
        <taxon>Eukaryota</taxon>
        <taxon>Sar</taxon>
        <taxon>Alveolata</taxon>
        <taxon>Apicomplexa</taxon>
        <taxon>Conoidasida</taxon>
        <taxon>Coccidia</taxon>
        <taxon>Eucoccidiorida</taxon>
        <taxon>Eimeriorina</taxon>
        <taxon>Sarcocystidae</taxon>
        <taxon>Neospora</taxon>
    </lineage>
</organism>
<accession>F0VH35</accession>
<evidence type="ECO:0000256" key="10">
    <source>
        <dbReference type="ARBA" id="ARBA00022695"/>
    </source>
</evidence>
<dbReference type="GO" id="GO:0005634">
    <property type="term" value="C:nucleus"/>
    <property type="evidence" value="ECO:0007669"/>
    <property type="project" value="UniProtKB-SubCell"/>
</dbReference>
<dbReference type="InterPro" id="IPR007121">
    <property type="entry name" value="RNA_pol_bsu_CS"/>
</dbReference>
<keyword evidence="13" id="KW-0862">Zinc</keyword>
<keyword evidence="12" id="KW-0863">Zinc-finger</keyword>
<keyword evidence="10 20" id="KW-0548">Nucleotidyltransferase</keyword>
<dbReference type="InterPro" id="IPR007641">
    <property type="entry name" value="RNA_pol_Rpb2_7"/>
</dbReference>
<evidence type="ECO:0000256" key="3">
    <source>
        <dbReference type="ARBA" id="ARBA00004467"/>
    </source>
</evidence>
<evidence type="ECO:0000256" key="8">
    <source>
        <dbReference type="ARBA" id="ARBA00022640"/>
    </source>
</evidence>
<evidence type="ECO:0000256" key="19">
    <source>
        <dbReference type="RuleBase" id="RU000434"/>
    </source>
</evidence>
<evidence type="ECO:0000259" key="28">
    <source>
        <dbReference type="Pfam" id="PF04567"/>
    </source>
</evidence>
<dbReference type="InterPro" id="IPR007645">
    <property type="entry name" value="RNA_pol_Rpb2_3"/>
</dbReference>
<evidence type="ECO:0000256" key="15">
    <source>
        <dbReference type="ARBA" id="ARBA00022887"/>
    </source>
</evidence>
<evidence type="ECO:0000256" key="21">
    <source>
        <dbReference type="SAM" id="MobiDB-lite"/>
    </source>
</evidence>
<evidence type="ECO:0000256" key="6">
    <source>
        <dbReference type="ARBA" id="ARBA00021955"/>
    </source>
</evidence>
<evidence type="ECO:0000259" key="26">
    <source>
        <dbReference type="Pfam" id="PF04565"/>
    </source>
</evidence>
<dbReference type="EMBL" id="LN714482">
    <property type="protein sequence ID" value="CEL67013.1"/>
    <property type="molecule type" value="Genomic_DNA"/>
</dbReference>
<dbReference type="PANTHER" id="PTHR20856">
    <property type="entry name" value="DNA-DIRECTED RNA POLYMERASE I SUBUNIT 2"/>
    <property type="match status" value="1"/>
</dbReference>
<dbReference type="Gene3D" id="3.90.1100.10">
    <property type="match status" value="1"/>
</dbReference>
<evidence type="ECO:0000256" key="13">
    <source>
        <dbReference type="ARBA" id="ARBA00022833"/>
    </source>
</evidence>
<evidence type="ECO:0000256" key="4">
    <source>
        <dbReference type="ARBA" id="ARBA00006835"/>
    </source>
</evidence>
<dbReference type="CDD" id="cd00653">
    <property type="entry name" value="RNA_pol_B_RPB2"/>
    <property type="match status" value="1"/>
</dbReference>
<comment type="similarity">
    <text evidence="4 19">Belongs to the RNA polymerase beta chain family.</text>
</comment>
<dbReference type="InParanoid" id="F0VH35"/>
<dbReference type="Pfam" id="PF04566">
    <property type="entry name" value="RNA_pol_Rpb2_4"/>
    <property type="match status" value="1"/>
</dbReference>
<reference evidence="29" key="2">
    <citation type="submission" date="2011-03" db="EMBL/GenBank/DDBJ databases">
        <title>Comparative genomics and transcriptomics of Neospora caninum and Toxoplasma gondii.</title>
        <authorList>
            <person name="Reid A.J."/>
            <person name="Sohal A."/>
            <person name="Harris D."/>
            <person name="Quail M."/>
            <person name="Sanders M."/>
            <person name="Berriman M."/>
            <person name="Wastling J.M."/>
            <person name="Pain A."/>
        </authorList>
    </citation>
    <scope>NUCLEOTIDE SEQUENCE</scope>
    <source>
        <strain evidence="29">Liverpool</strain>
    </source>
</reference>
<evidence type="ECO:0000313" key="31">
    <source>
        <dbReference type="Proteomes" id="UP000007494"/>
    </source>
</evidence>
<dbReference type="Proteomes" id="UP000007494">
    <property type="component" value="Chromosome VIIb"/>
</dbReference>
<evidence type="ECO:0000256" key="14">
    <source>
        <dbReference type="ARBA" id="ARBA00022842"/>
    </source>
</evidence>
<dbReference type="GeneID" id="13443498"/>
<evidence type="ECO:0000256" key="17">
    <source>
        <dbReference type="ARBA" id="ARBA00023242"/>
    </source>
</evidence>
<evidence type="ECO:0000256" key="2">
    <source>
        <dbReference type="ARBA" id="ARBA00004123"/>
    </source>
</evidence>
<dbReference type="GO" id="GO:0000428">
    <property type="term" value="C:DNA-directed RNA polymerase complex"/>
    <property type="evidence" value="ECO:0007669"/>
    <property type="project" value="UniProtKB-KW"/>
</dbReference>
<dbReference type="NCBIfam" id="NF007175">
    <property type="entry name" value="PRK09606.1"/>
    <property type="match status" value="1"/>
</dbReference>
<dbReference type="Pfam" id="PF04560">
    <property type="entry name" value="RNA_pol_Rpb2_7"/>
    <property type="match status" value="1"/>
</dbReference>
<keyword evidence="16 20" id="KW-0804">Transcription</keyword>
<reference evidence="30" key="4">
    <citation type="journal article" date="2015" name="PLoS ONE">
        <title>Comprehensive Evaluation of Toxoplasma gondii VEG and Neospora caninum LIV Genomes with Tachyzoite Stage Transcriptome and Proteome Defines Novel Transcript Features.</title>
        <authorList>
            <person name="Ramaprasad A."/>
            <person name="Mourier T."/>
            <person name="Naeem R."/>
            <person name="Malas T.B."/>
            <person name="Moussa E."/>
            <person name="Panigrahi A."/>
            <person name="Vermont S.J."/>
            <person name="Otto T.D."/>
            <person name="Wastling J."/>
            <person name="Pain A."/>
        </authorList>
    </citation>
    <scope>NUCLEOTIDE SEQUENCE</scope>
    <source>
        <strain evidence="30">Liverpool</strain>
    </source>
</reference>
<evidence type="ECO:0000259" key="24">
    <source>
        <dbReference type="Pfam" id="PF04561"/>
    </source>
</evidence>
<feature type="domain" description="RNA polymerase beta subunit protrusion" evidence="25">
    <location>
        <begin position="104"/>
        <end position="518"/>
    </location>
</feature>
<dbReference type="Pfam" id="PF00562">
    <property type="entry name" value="RNA_pol_Rpb2_6"/>
    <property type="match status" value="1"/>
</dbReference>
<dbReference type="InterPro" id="IPR007647">
    <property type="entry name" value="RNA_pol_Rpb2_5"/>
</dbReference>
<feature type="domain" description="RNA polymerase Rpb2" evidence="28">
    <location>
        <begin position="730"/>
        <end position="776"/>
    </location>
</feature>
<keyword evidence="11" id="KW-0479">Metal-binding</keyword>
<evidence type="ECO:0000256" key="18">
    <source>
        <dbReference type="ARBA" id="ARBA00026088"/>
    </source>
</evidence>
<dbReference type="InterPro" id="IPR014724">
    <property type="entry name" value="RNA_pol_RPB2_OB-fold"/>
</dbReference>
<evidence type="ECO:0000256" key="1">
    <source>
        <dbReference type="ARBA" id="ARBA00004026"/>
    </source>
</evidence>
<feature type="domain" description="DNA-directed RNA polymerase subunit 2 hybrid-binding" evidence="22">
    <location>
        <begin position="783"/>
        <end position="1164"/>
    </location>
</feature>
<dbReference type="InterPro" id="IPR037034">
    <property type="entry name" value="RNA_pol_Rpb2_2_sf"/>
</dbReference>
<protein>
    <recommendedName>
        <fullName evidence="6 20">DNA-directed RNA polymerase subunit beta</fullName>
        <ecNumber evidence="5 20">2.7.7.6</ecNumber>
    </recommendedName>
</protein>
<dbReference type="Gene3D" id="3.90.1800.10">
    <property type="entry name" value="RNA polymerase alpha subunit dimerisation domain"/>
    <property type="match status" value="1"/>
</dbReference>
<dbReference type="InterPro" id="IPR007120">
    <property type="entry name" value="DNA-dir_RNAP_su2_dom"/>
</dbReference>
<keyword evidence="14" id="KW-0460">Magnesium</keyword>
<keyword evidence="17" id="KW-0539">Nucleus</keyword>
<comment type="catalytic activity">
    <reaction evidence="20">
        <text>RNA(n) + a ribonucleoside 5'-triphosphate = RNA(n+1) + diphosphate</text>
        <dbReference type="Rhea" id="RHEA:21248"/>
        <dbReference type="Rhea" id="RHEA-COMP:14527"/>
        <dbReference type="Rhea" id="RHEA-COMP:17342"/>
        <dbReference type="ChEBI" id="CHEBI:33019"/>
        <dbReference type="ChEBI" id="CHEBI:61557"/>
        <dbReference type="ChEBI" id="CHEBI:140395"/>
        <dbReference type="EC" id="2.7.7.6"/>
    </reaction>
</comment>
<evidence type="ECO:0000256" key="7">
    <source>
        <dbReference type="ARBA" id="ARBA00022478"/>
    </source>
</evidence>
<name>F0VH35_NEOCL</name>
<evidence type="ECO:0000256" key="16">
    <source>
        <dbReference type="ARBA" id="ARBA00023163"/>
    </source>
</evidence>
<dbReference type="GO" id="GO:0020011">
    <property type="term" value="C:apicoplast"/>
    <property type="evidence" value="ECO:0007669"/>
    <property type="project" value="UniProtKB-SubCell"/>
</dbReference>
<dbReference type="Gene3D" id="2.40.270.10">
    <property type="entry name" value="DNA-directed RNA polymerase, subunit 2, domain 6"/>
    <property type="match status" value="1"/>
</dbReference>
<feature type="compositionally biased region" description="Low complexity" evidence="21">
    <location>
        <begin position="40"/>
        <end position="60"/>
    </location>
</feature>
<dbReference type="Gene3D" id="2.40.50.150">
    <property type="match status" value="1"/>
</dbReference>
<dbReference type="GO" id="GO:0008270">
    <property type="term" value="F:zinc ion binding"/>
    <property type="evidence" value="ECO:0007669"/>
    <property type="project" value="UniProtKB-KW"/>
</dbReference>
<dbReference type="VEuPathDB" id="ToxoDB:NCLIV_028180"/>
<dbReference type="Pfam" id="PF04563">
    <property type="entry name" value="RNA_pol_Rpb2_1"/>
    <property type="match status" value="1"/>
</dbReference>
<feature type="domain" description="RNA polymerase Rpb2" evidence="26">
    <location>
        <begin position="544"/>
        <end position="608"/>
    </location>
</feature>
<evidence type="ECO:0000259" key="23">
    <source>
        <dbReference type="Pfam" id="PF04560"/>
    </source>
</evidence>
<feature type="domain" description="RNA polymerase Rpb2" evidence="24">
    <location>
        <begin position="274"/>
        <end position="469"/>
    </location>
</feature>
<dbReference type="InterPro" id="IPR007644">
    <property type="entry name" value="RNA_pol_bsu_protrusion"/>
</dbReference>
<feature type="domain" description="RNA polymerase Rpb2" evidence="23">
    <location>
        <begin position="1166"/>
        <end position="1257"/>
    </location>
</feature>
<dbReference type="Pfam" id="PF04567">
    <property type="entry name" value="RNA_pol_Rpb2_5"/>
    <property type="match status" value="1"/>
</dbReference>
<dbReference type="Pfam" id="PF04565">
    <property type="entry name" value="RNA_pol_Rpb2_3"/>
    <property type="match status" value="1"/>
</dbReference>
<keyword evidence="7 20" id="KW-0240">DNA-directed RNA polymerase</keyword>
<dbReference type="Gene3D" id="3.90.1110.10">
    <property type="entry name" value="RNA polymerase Rpb2, domain 2"/>
    <property type="match status" value="1"/>
</dbReference>
<keyword evidence="9 20" id="KW-0808">Transferase</keyword>
<dbReference type="PROSITE" id="PS01166">
    <property type="entry name" value="RNA_POL_BETA"/>
    <property type="match status" value="1"/>
</dbReference>
<keyword evidence="31" id="KW-1185">Reference proteome</keyword>
<dbReference type="AlphaFoldDB" id="F0VH35"/>
<evidence type="ECO:0000256" key="20">
    <source>
        <dbReference type="RuleBase" id="RU363031"/>
    </source>
</evidence>
<dbReference type="GO" id="GO:0003677">
    <property type="term" value="F:DNA binding"/>
    <property type="evidence" value="ECO:0007669"/>
    <property type="project" value="InterPro"/>
</dbReference>
<dbReference type="EC" id="2.7.7.6" evidence="5 20"/>
<dbReference type="OMA" id="CYDRNDS"/>
<dbReference type="FunCoup" id="F0VH35">
    <property type="interactions" value="491"/>
</dbReference>
<evidence type="ECO:0000259" key="25">
    <source>
        <dbReference type="Pfam" id="PF04563"/>
    </source>
</evidence>
<dbReference type="FunFam" id="2.40.50.150:FF:000002">
    <property type="entry name" value="DNA-directed RNA polymerase subunit beta"/>
    <property type="match status" value="1"/>
</dbReference>
<comment type="function">
    <text evidence="1 20">DNA-dependent RNA polymerase catalyzes the transcription of DNA into RNA using the four ribonucleoside triphosphates as substrates.</text>
</comment>
<dbReference type="FunFam" id="3.90.1800.10:FF:000002">
    <property type="entry name" value="DNA-directed RNA polymerase subunit beta"/>
    <property type="match status" value="1"/>
</dbReference>
<dbReference type="FunFam" id="3.90.1070.20:FF:000002">
    <property type="entry name" value="DNA-directed RNA polymerase subunit beta"/>
    <property type="match status" value="1"/>
</dbReference>
<dbReference type="InterPro" id="IPR007646">
    <property type="entry name" value="RNA_pol_Rpb2_4"/>
</dbReference>
<dbReference type="SUPFAM" id="SSF64484">
    <property type="entry name" value="beta and beta-prime subunits of DNA dependent RNA-polymerase"/>
    <property type="match status" value="1"/>
</dbReference>
<dbReference type="GO" id="GO:0003899">
    <property type="term" value="F:DNA-directed RNA polymerase activity"/>
    <property type="evidence" value="ECO:0007669"/>
    <property type="project" value="UniProtKB-EC"/>
</dbReference>
<reference evidence="31" key="3">
    <citation type="journal article" date="2012" name="PLoS Pathog.">
        <title>Comparative genomics of the apicomplexan parasites Toxoplasma gondii and Neospora caninum: Coccidia differing in host range and transmission strategy.</title>
        <authorList>
            <person name="Reid A.J."/>
            <person name="Vermont S.J."/>
            <person name="Cotton J.A."/>
            <person name="Harris D."/>
            <person name="Hill-Cawthorne G.A."/>
            <person name="Konen-Waisman S."/>
            <person name="Latham S.M."/>
            <person name="Mourier T."/>
            <person name="Norton R."/>
            <person name="Quail M.A."/>
            <person name="Sanders M."/>
            <person name="Shanmugam D."/>
            <person name="Sohal A."/>
            <person name="Wasmuth J.D."/>
            <person name="Brunk B."/>
            <person name="Grigg M.E."/>
            <person name="Howard J.C."/>
            <person name="Parkinson J."/>
            <person name="Roos D.S."/>
            <person name="Trees A.J."/>
            <person name="Berriman M."/>
            <person name="Pain A."/>
            <person name="Wastling J.M."/>
        </authorList>
    </citation>
    <scope>NUCLEOTIDE SEQUENCE [LARGE SCALE GENOMIC DNA]</scope>
    <source>
        <strain evidence="31">Liverpool</strain>
    </source>
</reference>
<evidence type="ECO:0000313" key="29">
    <source>
        <dbReference type="EMBL" id="CBZ53029.1"/>
    </source>
</evidence>
<evidence type="ECO:0000256" key="5">
    <source>
        <dbReference type="ARBA" id="ARBA00012418"/>
    </source>
</evidence>
<dbReference type="Pfam" id="PF04561">
    <property type="entry name" value="RNA_pol_Rpb2_2"/>
    <property type="match status" value="1"/>
</dbReference>
<dbReference type="EMBL" id="FR823389">
    <property type="protein sequence ID" value="CBZ53029.1"/>
    <property type="molecule type" value="Genomic_DNA"/>
</dbReference>
<dbReference type="InterPro" id="IPR007642">
    <property type="entry name" value="RNA_pol_Rpb2_2"/>
</dbReference>
<evidence type="ECO:0000256" key="9">
    <source>
        <dbReference type="ARBA" id="ARBA00022679"/>
    </source>
</evidence>
<comment type="subunit">
    <text evidence="18">In plastids the minimal PEP RNA polymerase catalytic core is composed of four subunits: alpha, beta, beta', and beta''. When a (nuclear-encoded) sigma factor is associated with the core the holoenzyme is formed, which can initiate transcription.</text>
</comment>
<evidence type="ECO:0000259" key="22">
    <source>
        <dbReference type="Pfam" id="PF00562"/>
    </source>
</evidence>
<reference evidence="29" key="1">
    <citation type="submission" date="2011-02" db="EMBL/GenBank/DDBJ databases">
        <authorList>
            <person name="Aslett M."/>
        </authorList>
    </citation>
    <scope>NUCLEOTIDE SEQUENCE</scope>
    <source>
        <strain evidence="29">Liverpool</strain>
    </source>
</reference>
<sequence>MEDPWEGGRSGGHGDPPYGAAGQGALRMAEGRANASHDLGLGNAGSSASFSGGEAEGGYSQSRQTDVFFPDDEESGERGDEGDQSPVDQDACWAVVSSFFHSHGLVNQQLESFNDFVSYKIQEIIDEHPPIEIKPTPQYRPEEEVESNVIYRLKMDQLSLNRPSVEEKEGISKHLWPYEARTRNLTYSSPLYVDVEQTTYTVDPETGVERLVDQVTYSRVLLGRIPMMLKSAYCWTKDLPEHDLADVGECAYDQGGYFIINGGEKVLVAQERMASNFVYVFQKKQPSKFGWVAEVRSQKEGMQATSGFAVKKRSRTGEGRGAKGGRPGGQIVAALPYIRTEIPIVILFRALGCISDRDILLRVAYDLKDPQLISLMKPSLEEGFDYGSQDVCLDFIGKRGPTVGAQREKRIQYARELLRKEVLPHVGTEAGCENKKAFFIGYMVHRLLLADLGRINQDDRDHFGKKRLDMAGPLIAASFGTLYRKMIKDVRRILQRQVDHGKSFDVAGAIRSASQITQGLQYQIATGNWGKDKEGKIVRTGVAQVLNRLTFASALSHLRRLNTPLGREGKMAKPRQLHNTHWGMICPAETPEGQAVGLVKNLALMSDISVGSATNTVHEFLVEWGLDPLEEMTPDVIKERVKVFVNGSWVGCFDEADVLCQTLRQLRRRCDISSETSIVRDLVNREVKIFTDAGRAMRPLFVVDEGTRDLVMKRGHLEELQRRGKDEKSWGYLMEKGIIEFVDCEEEETCMIAMFVEDIRSEKRLAFPYTHCEIHPSLILGVCASIIPFPDHNQSPRNVYQSAMGKQAMGVYTSSFNHRMDTLAHLLYYPQKPLVCTRAMEFLRFRELPAGINAIVAILCYSGYNQEDSLIMSQSSIDRGLFRSVFYRTYCSEERQQGSLMVESFEPPSIEHVQGMKRGDYSKLDADGLVEPGSRVLGDDVIIGKTSPIFDDDAGMPGAAAGIAGVPSPFAKRKRDCSLCLRSSETGVVDQVMLSVNSRGSRFTKVKVRSVRIPQTGDKFASRHGQKGTIGITYRTEDMPFNEEGITPDLIMNPHAVPSRMTIGHLVECLLGKTAAIFGGEGDATPFNGYAVLDISNRLHSLGYERFGNERLYHGHTGRHLPSLVFFGPTYYQRLKHMVDDKIHARARGPVTMLTRQPMEGKSREGGLRFGEMERDCMISHGAAHMLKERLFEQSDAYRVHVCDICGLVCTADLSRGNFECKLCDNKSRISQICIPYACKLLLQELMTMCIYPRLVLQVA</sequence>
<dbReference type="RefSeq" id="XP_003883061.1">
    <property type="nucleotide sequence ID" value="XM_003883012.1"/>
</dbReference>
<feature type="region of interest" description="Disordered" evidence="21">
    <location>
        <begin position="1"/>
        <end position="87"/>
    </location>
</feature>
<evidence type="ECO:0000313" key="30">
    <source>
        <dbReference type="EMBL" id="CEL67013.1"/>
    </source>
</evidence>
<evidence type="ECO:0000256" key="12">
    <source>
        <dbReference type="ARBA" id="ARBA00022771"/>
    </source>
</evidence>
<comment type="subcellular location">
    <subcellularLocation>
        <location evidence="2">Nucleus</location>
    </subcellularLocation>
    <subcellularLocation>
        <location evidence="3">Plastid</location>
        <location evidence="3">Apicoplast</location>
    </subcellularLocation>
</comment>
<dbReference type="InterPro" id="IPR015712">
    <property type="entry name" value="DNA-dir_RNA_pol_su2"/>
</dbReference>
<dbReference type="OrthoDB" id="10248617at2759"/>
<dbReference type="InterPro" id="IPR037033">
    <property type="entry name" value="DNA-dir_RNAP_su2_hyb_sf"/>
</dbReference>
<dbReference type="FunFam" id="2.40.270.10:FF:000006">
    <property type="entry name" value="DNA-directed RNA polymerase subunit beta"/>
    <property type="match status" value="1"/>
</dbReference>
<keyword evidence="8" id="KW-0934">Plastid</keyword>
<evidence type="ECO:0000256" key="11">
    <source>
        <dbReference type="ARBA" id="ARBA00022723"/>
    </source>
</evidence>
<dbReference type="GO" id="GO:0006351">
    <property type="term" value="P:DNA-templated transcription"/>
    <property type="evidence" value="ECO:0007669"/>
    <property type="project" value="InterPro"/>
</dbReference>
<keyword evidence="15" id="KW-0933">Apicoplast</keyword>